<sequence>MHVNPYGEGAVKLGVVLANAAPTSMSKIRSYCQEAGLLLPNDSIDGVSYVREFIDEWATLADIAEPEGRANTLNALLALHTQTPSITNHAGDGWHLHFRSLELPSPRVITAFISAGTALHFVNRGIQRLSRCADLTCRKVFADFSRPGSQRYCSNPCANRDAVRRHRSRQALGQAR</sequence>
<proteinExistence type="predicted"/>
<dbReference type="InterPro" id="IPR023286">
    <property type="entry name" value="ABATE_dom_sf"/>
</dbReference>
<reference evidence="2 3" key="1">
    <citation type="submission" date="2023-05" db="EMBL/GenBank/DDBJ databases">
        <title>Lithophilousrod everest ZFBP1038 complete genpme.</title>
        <authorList>
            <person name="Tian M."/>
        </authorList>
    </citation>
    <scope>NUCLEOTIDE SEQUENCE [LARGE SCALE GENOMIC DNA]</scope>
    <source>
        <strain evidence="2 3">ZFBP1038</strain>
    </source>
</reference>
<evidence type="ECO:0000259" key="1">
    <source>
        <dbReference type="Pfam" id="PF11706"/>
    </source>
</evidence>
<accession>A0ABY8QS19</accession>
<keyword evidence="3" id="KW-1185">Reference proteome</keyword>
<dbReference type="InterPro" id="IPR021005">
    <property type="entry name" value="Znf_CGNR"/>
</dbReference>
<dbReference type="InterPro" id="IPR010852">
    <property type="entry name" value="ABATE"/>
</dbReference>
<dbReference type="Proteomes" id="UP001209083">
    <property type="component" value="Chromosome"/>
</dbReference>
<dbReference type="SUPFAM" id="SSF160904">
    <property type="entry name" value="Jann2411-like"/>
    <property type="match status" value="1"/>
</dbReference>
<feature type="domain" description="Zinc finger CGNR" evidence="1">
    <location>
        <begin position="128"/>
        <end position="170"/>
    </location>
</feature>
<protein>
    <submittedName>
        <fullName evidence="2">CGNR zinc finger domain-containing protein</fullName>
    </submittedName>
</protein>
<dbReference type="EMBL" id="CP090958">
    <property type="protein sequence ID" value="WGW11742.1"/>
    <property type="molecule type" value="Genomic_DNA"/>
</dbReference>
<dbReference type="PANTHER" id="PTHR35525:SF3">
    <property type="entry name" value="BLL6575 PROTEIN"/>
    <property type="match status" value="1"/>
</dbReference>
<dbReference type="RefSeq" id="WP_349638532.1">
    <property type="nucleotide sequence ID" value="NZ_CP090958.1"/>
</dbReference>
<dbReference type="Gene3D" id="1.10.3300.10">
    <property type="entry name" value="Jann2411-like domain"/>
    <property type="match status" value="1"/>
</dbReference>
<organism evidence="2 3">
    <name type="scientific">Saxibacter everestensis</name>
    <dbReference type="NCBI Taxonomy" id="2909229"/>
    <lineage>
        <taxon>Bacteria</taxon>
        <taxon>Bacillati</taxon>
        <taxon>Actinomycetota</taxon>
        <taxon>Actinomycetes</taxon>
        <taxon>Micrococcales</taxon>
        <taxon>Brevibacteriaceae</taxon>
        <taxon>Saxibacter</taxon>
    </lineage>
</organism>
<evidence type="ECO:0000313" key="2">
    <source>
        <dbReference type="EMBL" id="WGW11742.1"/>
    </source>
</evidence>
<dbReference type="PANTHER" id="PTHR35525">
    <property type="entry name" value="BLL6575 PROTEIN"/>
    <property type="match status" value="1"/>
</dbReference>
<evidence type="ECO:0000313" key="3">
    <source>
        <dbReference type="Proteomes" id="UP001209083"/>
    </source>
</evidence>
<name>A0ABY8QS19_9MICO</name>
<gene>
    <name evidence="2" type="ORF">LWF01_16850</name>
</gene>
<dbReference type="Pfam" id="PF11706">
    <property type="entry name" value="zf-CGNR"/>
    <property type="match status" value="1"/>
</dbReference>